<dbReference type="Pfam" id="PF03631">
    <property type="entry name" value="Virul_fac_BrkB"/>
    <property type="match status" value="1"/>
</dbReference>
<dbReference type="PANTHER" id="PTHR30213">
    <property type="entry name" value="INNER MEMBRANE PROTEIN YHJD"/>
    <property type="match status" value="1"/>
</dbReference>
<protein>
    <submittedName>
        <fullName evidence="7">Membrane protein</fullName>
    </submittedName>
</protein>
<dbReference type="AlphaFoldDB" id="A0A7W5ZQ51"/>
<evidence type="ECO:0000256" key="5">
    <source>
        <dbReference type="ARBA" id="ARBA00023136"/>
    </source>
</evidence>
<organism evidence="7 8">
    <name type="scientific">Runella defluvii</name>
    <dbReference type="NCBI Taxonomy" id="370973"/>
    <lineage>
        <taxon>Bacteria</taxon>
        <taxon>Pseudomonadati</taxon>
        <taxon>Bacteroidota</taxon>
        <taxon>Cytophagia</taxon>
        <taxon>Cytophagales</taxon>
        <taxon>Spirosomataceae</taxon>
        <taxon>Runella</taxon>
    </lineage>
</organism>
<keyword evidence="2" id="KW-1003">Cell membrane</keyword>
<feature type="transmembrane region" description="Helical" evidence="6">
    <location>
        <begin position="56"/>
        <end position="77"/>
    </location>
</feature>
<reference evidence="7 8" key="1">
    <citation type="submission" date="2020-08" db="EMBL/GenBank/DDBJ databases">
        <title>Genomic Encyclopedia of Type Strains, Phase IV (KMG-IV): sequencing the most valuable type-strain genomes for metagenomic binning, comparative biology and taxonomic classification.</title>
        <authorList>
            <person name="Goeker M."/>
        </authorList>
    </citation>
    <scope>NUCLEOTIDE SEQUENCE [LARGE SCALE GENOMIC DNA]</scope>
    <source>
        <strain evidence="7 8">DSM 17976</strain>
    </source>
</reference>
<comment type="subcellular location">
    <subcellularLocation>
        <location evidence="1">Cell membrane</location>
        <topology evidence="1">Multi-pass membrane protein</topology>
    </subcellularLocation>
</comment>
<name>A0A7W5ZQ51_9BACT</name>
<evidence type="ECO:0000256" key="2">
    <source>
        <dbReference type="ARBA" id="ARBA00022475"/>
    </source>
</evidence>
<keyword evidence="5 6" id="KW-0472">Membrane</keyword>
<feature type="transmembrane region" description="Helical" evidence="6">
    <location>
        <begin position="266"/>
        <end position="291"/>
    </location>
</feature>
<keyword evidence="3 6" id="KW-0812">Transmembrane</keyword>
<dbReference type="EMBL" id="JACIBY010000019">
    <property type="protein sequence ID" value="MBB3841642.1"/>
    <property type="molecule type" value="Genomic_DNA"/>
</dbReference>
<dbReference type="PANTHER" id="PTHR30213:SF0">
    <property type="entry name" value="UPF0761 MEMBRANE PROTEIN YIHY"/>
    <property type="match status" value="1"/>
</dbReference>
<gene>
    <name evidence="7" type="ORF">FHS57_005671</name>
</gene>
<evidence type="ECO:0000313" key="8">
    <source>
        <dbReference type="Proteomes" id="UP000541352"/>
    </source>
</evidence>
<dbReference type="InterPro" id="IPR017039">
    <property type="entry name" value="Virul_fac_BrkB"/>
</dbReference>
<comment type="caution">
    <text evidence="7">The sequence shown here is derived from an EMBL/GenBank/DDBJ whole genome shotgun (WGS) entry which is preliminary data.</text>
</comment>
<dbReference type="GO" id="GO:0005886">
    <property type="term" value="C:plasma membrane"/>
    <property type="evidence" value="ECO:0007669"/>
    <property type="project" value="UniProtKB-SubCell"/>
</dbReference>
<sequence>MLQHWSKSKYRQLRKFYHFLHRKRFFSLSVSLADIVTILVEKILLYNIDQRATAVAYNFTLAVFPATLFLFTLIPYIPIENMEVQIMGFMRDAMPEPLYEFAATTIYDIISRKQGGILSFGFILALITATNGMGALMTAFNTADQASENRGYFKTKGIAIMLTIMLSFVLFLAVLIIIVGGFLVDWLHDTIFLRDSFTVFLLDVVRYGVMFATFTLAVAIIYRFAPKINHGWRFFNLGAIISSFLLIASTYGFSFYLSHFGSYNKLYGSIGTIIALMIWFYLVALLLIFGFELNLSIWRAKYETSTPPSKLTKGTKK</sequence>
<evidence type="ECO:0000313" key="7">
    <source>
        <dbReference type="EMBL" id="MBB3841642.1"/>
    </source>
</evidence>
<evidence type="ECO:0000256" key="6">
    <source>
        <dbReference type="SAM" id="Phobius"/>
    </source>
</evidence>
<feature type="transmembrane region" description="Helical" evidence="6">
    <location>
        <begin position="117"/>
        <end position="137"/>
    </location>
</feature>
<accession>A0A7W5ZQ51</accession>
<evidence type="ECO:0000256" key="4">
    <source>
        <dbReference type="ARBA" id="ARBA00022989"/>
    </source>
</evidence>
<dbReference type="NCBIfam" id="TIGR00765">
    <property type="entry name" value="yihY_not_rbn"/>
    <property type="match status" value="1"/>
</dbReference>
<proteinExistence type="predicted"/>
<feature type="transmembrane region" description="Helical" evidence="6">
    <location>
        <begin position="158"/>
        <end position="184"/>
    </location>
</feature>
<evidence type="ECO:0000256" key="3">
    <source>
        <dbReference type="ARBA" id="ARBA00022692"/>
    </source>
</evidence>
<feature type="transmembrane region" description="Helical" evidence="6">
    <location>
        <begin position="25"/>
        <end position="44"/>
    </location>
</feature>
<evidence type="ECO:0000256" key="1">
    <source>
        <dbReference type="ARBA" id="ARBA00004651"/>
    </source>
</evidence>
<feature type="transmembrane region" description="Helical" evidence="6">
    <location>
        <begin position="234"/>
        <end position="254"/>
    </location>
</feature>
<dbReference type="PIRSF" id="PIRSF035875">
    <property type="entry name" value="RNase_BN"/>
    <property type="match status" value="1"/>
</dbReference>
<keyword evidence="4 6" id="KW-1133">Transmembrane helix</keyword>
<dbReference type="Proteomes" id="UP000541352">
    <property type="component" value="Unassembled WGS sequence"/>
</dbReference>
<feature type="transmembrane region" description="Helical" evidence="6">
    <location>
        <begin position="204"/>
        <end position="222"/>
    </location>
</feature>
<keyword evidence="8" id="KW-1185">Reference proteome</keyword>
<dbReference type="RefSeq" id="WP_183979439.1">
    <property type="nucleotide sequence ID" value="NZ_JACIBY010000019.1"/>
</dbReference>